<dbReference type="EMBL" id="CP124545">
    <property type="protein sequence ID" value="WMN01809.1"/>
    <property type="molecule type" value="Genomic_DNA"/>
</dbReference>
<proteinExistence type="inferred from homology"/>
<evidence type="ECO:0000256" key="1">
    <source>
        <dbReference type="ARBA" id="ARBA00005384"/>
    </source>
</evidence>
<gene>
    <name evidence="7" type="ORF">QIE55_31420</name>
</gene>
<dbReference type="InterPro" id="IPR036390">
    <property type="entry name" value="WH_DNA-bd_sf"/>
</dbReference>
<accession>A0AAX3ZZ48</accession>
<organism evidence="7 8">
    <name type="scientific">Rhodococcus erythropolis</name>
    <name type="common">Arthrobacter picolinophilus</name>
    <dbReference type="NCBI Taxonomy" id="1833"/>
    <lineage>
        <taxon>Bacteria</taxon>
        <taxon>Bacillati</taxon>
        <taxon>Actinomycetota</taxon>
        <taxon>Actinomycetes</taxon>
        <taxon>Mycobacteriales</taxon>
        <taxon>Nocardiaceae</taxon>
        <taxon>Rhodococcus</taxon>
        <taxon>Rhodococcus erythropolis group</taxon>
    </lineage>
</organism>
<evidence type="ECO:0000313" key="8">
    <source>
        <dbReference type="Proteomes" id="UP001230933"/>
    </source>
</evidence>
<keyword evidence="2" id="KW-0663">Pyridoxal phosphate</keyword>
<keyword evidence="7" id="KW-0808">Transferase</keyword>
<keyword evidence="4" id="KW-0238">DNA-binding</keyword>
<sequence length="441" mass="47884">MTKFDAALLGRRIEDPSSRGIASYVAELIRTGELTPGDALPHVRSLAEVLRVSPATVSSAWSLLKKRGLIMGSGKSGTRVSSPVGLVTRIEPASIIPARFDMRLLYPDPDLLPSLKPALVSASEMPGLDQYYDSPILPALRDVVEPEWPYPAEAFAVANGASDAIWTVLQSLSVPGDRIVVESPTQPQLLNLMSDLGLTVVPVPYVEGGLSLMHLEEAMKTRPVVVFYQPRAQVPTGNATATDRAWRIAEVLKRNTSAMIVEYDDLNALSLVDINSVGEYLPKRTIHIKSYEKSYGPDLRLAVIGTTVARMATVHAQIRLTRQWTSRILQSALAWLLQDEVTAEGVARARGIYAERLFALTSMLHANGIDVPARDGFCVWIPVTDEAKAIEHLTAHGILALAGETSYSTGALPHIRVATSRMEPGMSSQLAEILRQSALAL</sequence>
<reference evidence="7" key="1">
    <citation type="submission" date="2023-08" db="EMBL/GenBank/DDBJ databases">
        <title>Isolation and Characterization of Rhodococcus erythropolis MGMM8.</title>
        <authorList>
            <person name="Diabankana R.G.C."/>
            <person name="Afordoanyi D.M."/>
            <person name="Validov S.Z."/>
        </authorList>
    </citation>
    <scope>NUCLEOTIDE SEQUENCE</scope>
    <source>
        <strain evidence="7">MGMM8</strain>
    </source>
</reference>
<dbReference type="GO" id="GO:0003700">
    <property type="term" value="F:DNA-binding transcription factor activity"/>
    <property type="evidence" value="ECO:0007669"/>
    <property type="project" value="InterPro"/>
</dbReference>
<evidence type="ECO:0000256" key="2">
    <source>
        <dbReference type="ARBA" id="ARBA00022898"/>
    </source>
</evidence>
<dbReference type="GO" id="GO:0003677">
    <property type="term" value="F:DNA binding"/>
    <property type="evidence" value="ECO:0007669"/>
    <property type="project" value="UniProtKB-KW"/>
</dbReference>
<dbReference type="CDD" id="cd00609">
    <property type="entry name" value="AAT_like"/>
    <property type="match status" value="1"/>
</dbReference>
<dbReference type="CDD" id="cd07377">
    <property type="entry name" value="WHTH_GntR"/>
    <property type="match status" value="1"/>
</dbReference>
<evidence type="ECO:0000256" key="5">
    <source>
        <dbReference type="ARBA" id="ARBA00023163"/>
    </source>
</evidence>
<dbReference type="AlphaFoldDB" id="A0AAX3ZZ48"/>
<evidence type="ECO:0000256" key="3">
    <source>
        <dbReference type="ARBA" id="ARBA00023015"/>
    </source>
</evidence>
<dbReference type="SUPFAM" id="SSF46785">
    <property type="entry name" value="Winged helix' DNA-binding domain"/>
    <property type="match status" value="1"/>
</dbReference>
<feature type="domain" description="HTH gntR-type" evidence="6">
    <location>
        <begin position="15"/>
        <end position="83"/>
    </location>
</feature>
<evidence type="ECO:0000259" key="6">
    <source>
        <dbReference type="PROSITE" id="PS50949"/>
    </source>
</evidence>
<evidence type="ECO:0000313" key="7">
    <source>
        <dbReference type="EMBL" id="WMN01809.1"/>
    </source>
</evidence>
<dbReference type="SUPFAM" id="SSF53383">
    <property type="entry name" value="PLP-dependent transferases"/>
    <property type="match status" value="1"/>
</dbReference>
<dbReference type="InterPro" id="IPR000524">
    <property type="entry name" value="Tscrpt_reg_HTH_GntR"/>
</dbReference>
<dbReference type="GO" id="GO:0008483">
    <property type="term" value="F:transaminase activity"/>
    <property type="evidence" value="ECO:0007669"/>
    <property type="project" value="UniProtKB-KW"/>
</dbReference>
<name>A0AAX3ZZ48_RHOER</name>
<keyword evidence="3" id="KW-0805">Transcription regulation</keyword>
<dbReference type="GO" id="GO:0030170">
    <property type="term" value="F:pyridoxal phosphate binding"/>
    <property type="evidence" value="ECO:0007669"/>
    <property type="project" value="InterPro"/>
</dbReference>
<dbReference type="InterPro" id="IPR004839">
    <property type="entry name" value="Aminotransferase_I/II_large"/>
</dbReference>
<dbReference type="Pfam" id="PF00392">
    <property type="entry name" value="GntR"/>
    <property type="match status" value="1"/>
</dbReference>
<comment type="similarity">
    <text evidence="1">In the C-terminal section; belongs to the class-I pyridoxal-phosphate-dependent aminotransferase family.</text>
</comment>
<dbReference type="PANTHER" id="PTHR46577">
    <property type="entry name" value="HTH-TYPE TRANSCRIPTIONAL REGULATORY PROTEIN GABR"/>
    <property type="match status" value="1"/>
</dbReference>
<dbReference type="Gene3D" id="1.10.10.10">
    <property type="entry name" value="Winged helix-like DNA-binding domain superfamily/Winged helix DNA-binding domain"/>
    <property type="match status" value="1"/>
</dbReference>
<protein>
    <submittedName>
        <fullName evidence="7">Aminotransferase class I/II-fold pyridoxal phosphate-dependent enzyme</fullName>
    </submittedName>
</protein>
<dbReference type="PANTHER" id="PTHR46577:SF1">
    <property type="entry name" value="HTH-TYPE TRANSCRIPTIONAL REGULATORY PROTEIN GABR"/>
    <property type="match status" value="1"/>
</dbReference>
<dbReference type="Gene3D" id="3.40.640.10">
    <property type="entry name" value="Type I PLP-dependent aspartate aminotransferase-like (Major domain)"/>
    <property type="match status" value="1"/>
</dbReference>
<dbReference type="InterPro" id="IPR015421">
    <property type="entry name" value="PyrdxlP-dep_Trfase_major"/>
</dbReference>
<dbReference type="InterPro" id="IPR036388">
    <property type="entry name" value="WH-like_DNA-bd_sf"/>
</dbReference>
<dbReference type="SMART" id="SM00345">
    <property type="entry name" value="HTH_GNTR"/>
    <property type="match status" value="1"/>
</dbReference>
<dbReference type="InterPro" id="IPR051446">
    <property type="entry name" value="HTH_trans_reg/aminotransferase"/>
</dbReference>
<dbReference type="Proteomes" id="UP001230933">
    <property type="component" value="Chromosome"/>
</dbReference>
<keyword evidence="5" id="KW-0804">Transcription</keyword>
<keyword evidence="7" id="KW-0032">Aminotransferase</keyword>
<dbReference type="PROSITE" id="PS50949">
    <property type="entry name" value="HTH_GNTR"/>
    <property type="match status" value="1"/>
</dbReference>
<evidence type="ECO:0000256" key="4">
    <source>
        <dbReference type="ARBA" id="ARBA00023125"/>
    </source>
</evidence>
<dbReference type="Pfam" id="PF00155">
    <property type="entry name" value="Aminotran_1_2"/>
    <property type="match status" value="1"/>
</dbReference>
<dbReference type="RefSeq" id="WP_047890301.1">
    <property type="nucleotide sequence ID" value="NZ_JASHLJ010000001.1"/>
</dbReference>
<dbReference type="InterPro" id="IPR015424">
    <property type="entry name" value="PyrdxlP-dep_Trfase"/>
</dbReference>